<evidence type="ECO:0000313" key="2">
    <source>
        <dbReference type="EMBL" id="KAJ1119763.1"/>
    </source>
</evidence>
<organism evidence="2 3">
    <name type="scientific">Pleurodeles waltl</name>
    <name type="common">Iberian ribbed newt</name>
    <dbReference type="NCBI Taxonomy" id="8319"/>
    <lineage>
        <taxon>Eukaryota</taxon>
        <taxon>Metazoa</taxon>
        <taxon>Chordata</taxon>
        <taxon>Craniata</taxon>
        <taxon>Vertebrata</taxon>
        <taxon>Euteleostomi</taxon>
        <taxon>Amphibia</taxon>
        <taxon>Batrachia</taxon>
        <taxon>Caudata</taxon>
        <taxon>Salamandroidea</taxon>
        <taxon>Salamandridae</taxon>
        <taxon>Pleurodelinae</taxon>
        <taxon>Pleurodeles</taxon>
    </lineage>
</organism>
<evidence type="ECO:0000313" key="3">
    <source>
        <dbReference type="Proteomes" id="UP001066276"/>
    </source>
</evidence>
<dbReference type="AlphaFoldDB" id="A0AAV7NZD7"/>
<accession>A0AAV7NZD7</accession>
<reference evidence="2" key="1">
    <citation type="journal article" date="2022" name="bioRxiv">
        <title>Sequencing and chromosome-scale assembly of the giantPleurodeles waltlgenome.</title>
        <authorList>
            <person name="Brown T."/>
            <person name="Elewa A."/>
            <person name="Iarovenko S."/>
            <person name="Subramanian E."/>
            <person name="Araus A.J."/>
            <person name="Petzold A."/>
            <person name="Susuki M."/>
            <person name="Suzuki K.-i.T."/>
            <person name="Hayashi T."/>
            <person name="Toyoda A."/>
            <person name="Oliveira C."/>
            <person name="Osipova E."/>
            <person name="Leigh N.D."/>
            <person name="Simon A."/>
            <person name="Yun M.H."/>
        </authorList>
    </citation>
    <scope>NUCLEOTIDE SEQUENCE</scope>
    <source>
        <strain evidence="2">20211129_DDA</strain>
        <tissue evidence="2">Liver</tissue>
    </source>
</reference>
<comment type="caution">
    <text evidence="2">The sequence shown here is derived from an EMBL/GenBank/DDBJ whole genome shotgun (WGS) entry which is preliminary data.</text>
</comment>
<name>A0AAV7NZD7_PLEWA</name>
<dbReference type="Proteomes" id="UP001066276">
    <property type="component" value="Chromosome 8"/>
</dbReference>
<keyword evidence="1" id="KW-0472">Membrane</keyword>
<evidence type="ECO:0000256" key="1">
    <source>
        <dbReference type="SAM" id="Phobius"/>
    </source>
</evidence>
<sequence length="258" mass="27977">MCLRLVDASRMLWCYTSWTSVLWQWKINTGLRCGASVISMPSGVRGSCLLIVMVGAWFALSCIPALLTIPHDVLPPCLPLCCRVRAWIGAGSSSPLCVVLYEYLYSTRFYGSSTAQRRRSACCVGPQQGTSVPMPRSLPSPPFSQGTGRLRERGCVSPQSCSTAVAGWRHLCIRGAIVLAGEHNAAAAVLLRAAVTVVPSVLEWEPGLSVRAVARFMPSEILGVCPVSRRQPLSGARVRPCRSSRPQPPYLWPHRSGA</sequence>
<proteinExistence type="predicted"/>
<keyword evidence="1" id="KW-0812">Transmembrane</keyword>
<gene>
    <name evidence="2" type="ORF">NDU88_007948</name>
</gene>
<keyword evidence="1" id="KW-1133">Transmembrane helix</keyword>
<keyword evidence="3" id="KW-1185">Reference proteome</keyword>
<feature type="transmembrane region" description="Helical" evidence="1">
    <location>
        <begin position="48"/>
        <end position="67"/>
    </location>
</feature>
<dbReference type="EMBL" id="JANPWB010000012">
    <property type="protein sequence ID" value="KAJ1119763.1"/>
    <property type="molecule type" value="Genomic_DNA"/>
</dbReference>
<protein>
    <submittedName>
        <fullName evidence="2">Uncharacterized protein</fullName>
    </submittedName>
</protein>